<dbReference type="STRING" id="5888.A0CDJ2"/>
<feature type="transmembrane region" description="Helical" evidence="25">
    <location>
        <begin position="96"/>
        <end position="117"/>
    </location>
</feature>
<comment type="catalytic activity">
    <reaction evidence="16">
        <text>L-lysyl-L-lysine(out) = L-lysyl-L-lysine(in)</text>
        <dbReference type="Rhea" id="RHEA:79403"/>
        <dbReference type="ChEBI" id="CHEBI:229956"/>
    </reaction>
</comment>
<keyword evidence="4 25" id="KW-0812">Transmembrane</keyword>
<dbReference type="GO" id="GO:0022857">
    <property type="term" value="F:transmembrane transporter activity"/>
    <property type="evidence" value="ECO:0007669"/>
    <property type="project" value="InterPro"/>
</dbReference>
<comment type="catalytic activity">
    <reaction evidence="12">
        <text>L-lysyl-L-alpha-amino acid(out) = L-lysyl-L-alpha-amino acid(in)</text>
        <dbReference type="Rhea" id="RHEA:79387"/>
        <dbReference type="ChEBI" id="CHEBI:229965"/>
    </reaction>
</comment>
<keyword evidence="3" id="KW-0813">Transport</keyword>
<evidence type="ECO:0000256" key="10">
    <source>
        <dbReference type="ARBA" id="ARBA00044881"/>
    </source>
</evidence>
<evidence type="ECO:0000256" key="24">
    <source>
        <dbReference type="ARBA" id="ARBA00046376"/>
    </source>
</evidence>
<feature type="transmembrane region" description="Helical" evidence="25">
    <location>
        <begin position="342"/>
        <end position="368"/>
    </location>
</feature>
<feature type="transmembrane region" description="Helical" evidence="25">
    <location>
        <begin position="129"/>
        <end position="151"/>
    </location>
</feature>
<feature type="transmembrane region" description="Helical" evidence="25">
    <location>
        <begin position="212"/>
        <end position="229"/>
    </location>
</feature>
<evidence type="ECO:0000256" key="13">
    <source>
        <dbReference type="ARBA" id="ARBA00044893"/>
    </source>
</evidence>
<feature type="transmembrane region" description="Helical" evidence="25">
    <location>
        <begin position="71"/>
        <end position="90"/>
    </location>
</feature>
<evidence type="ECO:0000256" key="5">
    <source>
        <dbReference type="ARBA" id="ARBA00022989"/>
    </source>
</evidence>
<evidence type="ECO:0000256" key="6">
    <source>
        <dbReference type="ARBA" id="ARBA00023136"/>
    </source>
</evidence>
<feature type="chain" id="PRO_5002623393" description="Lysosomal dipeptide transporter MFSD1" evidence="26">
    <location>
        <begin position="21"/>
        <end position="433"/>
    </location>
</feature>
<evidence type="ECO:0000313" key="29">
    <source>
        <dbReference type="Proteomes" id="UP000000600"/>
    </source>
</evidence>
<feature type="transmembrane region" description="Helical" evidence="25">
    <location>
        <begin position="309"/>
        <end position="330"/>
    </location>
</feature>
<dbReference type="PROSITE" id="PS50850">
    <property type="entry name" value="MFS"/>
    <property type="match status" value="1"/>
</dbReference>
<keyword evidence="6 25" id="KW-0472">Membrane</keyword>
<protein>
    <recommendedName>
        <fullName evidence="21">Lysosomal dipeptide transporter MFSD1</fullName>
    </recommendedName>
    <alternativeName>
        <fullName evidence="22">Major facilitator superfamily domain-containing protein 1</fullName>
    </alternativeName>
</protein>
<evidence type="ECO:0000256" key="22">
    <source>
        <dbReference type="ARBA" id="ARBA00045018"/>
    </source>
</evidence>
<evidence type="ECO:0000256" key="1">
    <source>
        <dbReference type="ARBA" id="ARBA00004155"/>
    </source>
</evidence>
<feature type="transmembrane region" description="Helical" evidence="25">
    <location>
        <begin position="241"/>
        <end position="267"/>
    </location>
</feature>
<comment type="subcellular location">
    <subcellularLocation>
        <location evidence="1">Lysosome membrane</location>
        <topology evidence="1">Multi-pass membrane protein</topology>
    </subcellularLocation>
</comment>
<evidence type="ECO:0000256" key="3">
    <source>
        <dbReference type="ARBA" id="ARBA00022448"/>
    </source>
</evidence>
<comment type="catalytic activity">
    <reaction evidence="13">
        <text>L-alpha-aminoacyl-L-lysine(out) = L-alpha-aminoacyl-L-lysine(in)</text>
        <dbReference type="Rhea" id="RHEA:79383"/>
        <dbReference type="ChEBI" id="CHEBI:229966"/>
    </reaction>
</comment>
<dbReference type="OMA" id="IWAPFTH"/>
<dbReference type="Gene3D" id="1.20.1250.20">
    <property type="entry name" value="MFS general substrate transporter like domains"/>
    <property type="match status" value="2"/>
</dbReference>
<comment type="similarity">
    <text evidence="2">Belongs to the major facilitator superfamily.</text>
</comment>
<dbReference type="InterPro" id="IPR011701">
    <property type="entry name" value="MFS"/>
</dbReference>
<feature type="transmembrane region" description="Helical" evidence="25">
    <location>
        <begin position="163"/>
        <end position="185"/>
    </location>
</feature>
<evidence type="ECO:0000256" key="11">
    <source>
        <dbReference type="ARBA" id="ARBA00044884"/>
    </source>
</evidence>
<organism evidence="28 29">
    <name type="scientific">Paramecium tetraurelia</name>
    <dbReference type="NCBI Taxonomy" id="5888"/>
    <lineage>
        <taxon>Eukaryota</taxon>
        <taxon>Sar</taxon>
        <taxon>Alveolata</taxon>
        <taxon>Ciliophora</taxon>
        <taxon>Intramacronucleata</taxon>
        <taxon>Oligohymenophorea</taxon>
        <taxon>Peniculida</taxon>
        <taxon>Parameciidae</taxon>
        <taxon>Paramecium</taxon>
    </lineage>
</organism>
<comment type="catalytic activity">
    <reaction evidence="19">
        <text>L-alanyl-L-lysine(out) = L-alanyl-L-lysine(in)</text>
        <dbReference type="Rhea" id="RHEA:79415"/>
        <dbReference type="ChEBI" id="CHEBI:192470"/>
    </reaction>
</comment>
<evidence type="ECO:0000259" key="27">
    <source>
        <dbReference type="PROSITE" id="PS50850"/>
    </source>
</evidence>
<name>A0CDJ2_PARTE</name>
<evidence type="ECO:0000256" key="18">
    <source>
        <dbReference type="ARBA" id="ARBA00044912"/>
    </source>
</evidence>
<evidence type="ECO:0000256" key="20">
    <source>
        <dbReference type="ARBA" id="ARBA00044924"/>
    </source>
</evidence>
<evidence type="ECO:0000256" key="4">
    <source>
        <dbReference type="ARBA" id="ARBA00022692"/>
    </source>
</evidence>
<evidence type="ECO:0000256" key="15">
    <source>
        <dbReference type="ARBA" id="ARBA00044899"/>
    </source>
</evidence>
<dbReference type="InterPro" id="IPR052187">
    <property type="entry name" value="MFSD1"/>
</dbReference>
<sequence length="433" mass="48273">MIDRLIIGLAILLMVGNNYAFDIPQALEIPIEKEFKLTQTQFNLLYSIFAVPNIGLSIGGGIMIDRMGGRWGVFTFSLMLGLSQLFIAFGGCYQKYYMMLVGRAIFGIASDLLHIGVFKVIARRMPHCLGTAMGLILTVPELAAALNSFLSPYLFEKTHSLEWPLLFGLSLCIMSFLSGLLMIYLDTKYDTCQAEEPDEEVSLSKFKLSKPFVRMSLITTLMLAAYVPFLDNANKFYHERFGFSIMHAGRIVTVGYIVAALSSPIIGKISDTFSHKRQVLIFVSTLMFFLSHLQLYYMPHSTHPNYMSVFALITLGLSYACYSSILMPALQSTVPDNMLGILFVLLRATALGILGIIENICMATVPMLSGFVYTFLKGEKDRMRDVDIIYLVLAGIGVCLSIGALPDQGKHIKNQKDAIKQLHQQPEENNNLI</sequence>
<dbReference type="GO" id="GO:0005765">
    <property type="term" value="C:lysosomal membrane"/>
    <property type="evidence" value="ECO:0007669"/>
    <property type="project" value="UniProtKB-SubCell"/>
</dbReference>
<feature type="transmembrane region" description="Helical" evidence="25">
    <location>
        <begin position="44"/>
        <end position="64"/>
    </location>
</feature>
<dbReference type="KEGG" id="ptm:GSPATT00007070001"/>
<evidence type="ECO:0000256" key="23">
    <source>
        <dbReference type="ARBA" id="ARBA00045709"/>
    </source>
</evidence>
<evidence type="ECO:0000256" key="21">
    <source>
        <dbReference type="ARBA" id="ARBA00044985"/>
    </source>
</evidence>
<evidence type="ECO:0000256" key="12">
    <source>
        <dbReference type="ARBA" id="ARBA00044891"/>
    </source>
</evidence>
<dbReference type="PANTHER" id="PTHR23512">
    <property type="entry name" value="MAJOR FACILITATOR SUPERFAMILY DOMAIN-CONTAINING PROTEIN 1"/>
    <property type="match status" value="1"/>
</dbReference>
<evidence type="ECO:0000256" key="8">
    <source>
        <dbReference type="ARBA" id="ARBA00044876"/>
    </source>
</evidence>
<comment type="catalytic activity">
    <reaction evidence="20">
        <text>L-lysyl-glycine(out) = L-lysyl-glycine(in)</text>
        <dbReference type="Rhea" id="RHEA:79407"/>
        <dbReference type="ChEBI" id="CHEBI:191202"/>
    </reaction>
</comment>
<dbReference type="HOGENOM" id="CLU_024694_1_1_1"/>
<accession>A0CDJ2</accession>
<evidence type="ECO:0000256" key="16">
    <source>
        <dbReference type="ARBA" id="ARBA00044900"/>
    </source>
</evidence>
<evidence type="ECO:0000256" key="17">
    <source>
        <dbReference type="ARBA" id="ARBA00044903"/>
    </source>
</evidence>
<keyword evidence="5 25" id="KW-1133">Transmembrane helix</keyword>
<evidence type="ECO:0000256" key="9">
    <source>
        <dbReference type="ARBA" id="ARBA00044878"/>
    </source>
</evidence>
<evidence type="ECO:0000256" key="7">
    <source>
        <dbReference type="ARBA" id="ARBA00023228"/>
    </source>
</evidence>
<comment type="catalytic activity">
    <reaction evidence="17">
        <text>L-arginyl-glycine(out) = L-arginyl-glycine(in)</text>
        <dbReference type="Rhea" id="RHEA:79391"/>
        <dbReference type="ChEBI" id="CHEBI:229955"/>
    </reaction>
</comment>
<feature type="transmembrane region" description="Helical" evidence="25">
    <location>
        <begin position="279"/>
        <end position="297"/>
    </location>
</feature>
<dbReference type="eggNOG" id="KOG4686">
    <property type="taxonomic scope" value="Eukaryota"/>
</dbReference>
<comment type="function">
    <text evidence="23">Lysosomal dipeptide uniporter that selectively exports lysine, arginine or histidine-containing dipeptides with a net positive charge from the lysosome lumen into the cytosol. Could play a role in a specific type of protein O-glycosylation indirectly regulating macrophages migration and tissue invasion. Also essential for liver homeostasis.</text>
</comment>
<evidence type="ECO:0000313" key="28">
    <source>
        <dbReference type="EMBL" id="CAK68859.1"/>
    </source>
</evidence>
<proteinExistence type="inferred from homology"/>
<keyword evidence="26" id="KW-0732">Signal</keyword>
<comment type="catalytic activity">
    <reaction evidence="9">
        <text>L-histidyl-glycine(out) = L-histidyl-glycine(in)</text>
        <dbReference type="Rhea" id="RHEA:79395"/>
        <dbReference type="ChEBI" id="CHEBI:229957"/>
    </reaction>
</comment>
<comment type="catalytic activity">
    <reaction evidence="15">
        <text>L-arginyl-L-alpha-amino acid(out) = L-arginyl-L-alpha-amino acid(in)</text>
        <dbReference type="Rhea" id="RHEA:79371"/>
        <dbReference type="ChEBI" id="CHEBI:84315"/>
    </reaction>
</comment>
<dbReference type="OrthoDB" id="424834at2759"/>
<dbReference type="InParanoid" id="A0CDJ2"/>
<dbReference type="Proteomes" id="UP000000600">
    <property type="component" value="Unassembled WGS sequence"/>
</dbReference>
<dbReference type="Pfam" id="PF07690">
    <property type="entry name" value="MFS_1"/>
    <property type="match status" value="1"/>
</dbReference>
<dbReference type="InterPro" id="IPR020846">
    <property type="entry name" value="MFS_dom"/>
</dbReference>
<feature type="domain" description="Major facilitator superfamily (MFS) profile" evidence="27">
    <location>
        <begin position="1"/>
        <end position="409"/>
    </location>
</feature>
<evidence type="ECO:0000256" key="19">
    <source>
        <dbReference type="ARBA" id="ARBA00044919"/>
    </source>
</evidence>
<comment type="catalytic activity">
    <reaction evidence="14">
        <text>L-aspartyl-L-lysine(out) = L-aspartyl-L-lysine(in)</text>
        <dbReference type="Rhea" id="RHEA:79411"/>
        <dbReference type="ChEBI" id="CHEBI:229953"/>
    </reaction>
</comment>
<reference evidence="28 29" key="1">
    <citation type="journal article" date="2006" name="Nature">
        <title>Global trends of whole-genome duplications revealed by the ciliate Paramecium tetraurelia.</title>
        <authorList>
            <consortium name="Genoscope"/>
            <person name="Aury J.-M."/>
            <person name="Jaillon O."/>
            <person name="Duret L."/>
            <person name="Noel B."/>
            <person name="Jubin C."/>
            <person name="Porcel B.M."/>
            <person name="Segurens B."/>
            <person name="Daubin V."/>
            <person name="Anthouard V."/>
            <person name="Aiach N."/>
            <person name="Arnaiz O."/>
            <person name="Billaut A."/>
            <person name="Beisson J."/>
            <person name="Blanc I."/>
            <person name="Bouhouche K."/>
            <person name="Camara F."/>
            <person name="Duharcourt S."/>
            <person name="Guigo R."/>
            <person name="Gogendeau D."/>
            <person name="Katinka M."/>
            <person name="Keller A.-M."/>
            <person name="Kissmehl R."/>
            <person name="Klotz C."/>
            <person name="Koll F."/>
            <person name="Le Moue A."/>
            <person name="Lepere C."/>
            <person name="Malinsky S."/>
            <person name="Nowacki M."/>
            <person name="Nowak J.K."/>
            <person name="Plattner H."/>
            <person name="Poulain J."/>
            <person name="Ruiz F."/>
            <person name="Serrano V."/>
            <person name="Zagulski M."/>
            <person name="Dessen P."/>
            <person name="Betermier M."/>
            <person name="Weissenbach J."/>
            <person name="Scarpelli C."/>
            <person name="Schachter V."/>
            <person name="Sperling L."/>
            <person name="Meyer E."/>
            <person name="Cohen J."/>
            <person name="Wincker P."/>
        </authorList>
    </citation>
    <scope>NUCLEOTIDE SEQUENCE [LARGE SCALE GENOMIC DNA]</scope>
    <source>
        <strain evidence="28 29">Stock d4-2</strain>
    </source>
</reference>
<dbReference type="SUPFAM" id="SSF103473">
    <property type="entry name" value="MFS general substrate transporter"/>
    <property type="match status" value="1"/>
</dbReference>
<dbReference type="GeneID" id="5022041"/>
<keyword evidence="7" id="KW-0458">Lysosome</keyword>
<comment type="catalytic activity">
    <reaction evidence="11">
        <text>L-alpha-aminoacyl-L-histidine(out) = L-alpha-aminoacyl-L-histidine(in)</text>
        <dbReference type="Rhea" id="RHEA:79375"/>
        <dbReference type="ChEBI" id="CHEBI:229967"/>
    </reaction>
</comment>
<comment type="catalytic activity">
    <reaction evidence="18">
        <text>L-histidyl-L-alpha-amino acid(out) = L-histidyl-L-alpha-amino acid(in)</text>
        <dbReference type="Rhea" id="RHEA:79379"/>
        <dbReference type="ChEBI" id="CHEBI:229964"/>
    </reaction>
</comment>
<evidence type="ECO:0000256" key="14">
    <source>
        <dbReference type="ARBA" id="ARBA00044898"/>
    </source>
</evidence>
<gene>
    <name evidence="28" type="ORF">GSPATT00007070001</name>
</gene>
<dbReference type="PANTHER" id="PTHR23512:SF3">
    <property type="entry name" value="MAJOR FACILITATOR SUPERFAMILY DOMAIN-CONTAINING PROTEIN 1"/>
    <property type="match status" value="1"/>
</dbReference>
<comment type="catalytic activity">
    <reaction evidence="8">
        <text>L-lysyl-L-alanine(out) = L-lysyl-L-alanine(in)</text>
        <dbReference type="Rhea" id="RHEA:79399"/>
        <dbReference type="ChEBI" id="CHEBI:229954"/>
    </reaction>
</comment>
<dbReference type="EMBL" id="CT868063">
    <property type="protein sequence ID" value="CAK68859.1"/>
    <property type="molecule type" value="Genomic_DNA"/>
</dbReference>
<comment type="catalytic activity">
    <reaction evidence="10">
        <text>L-alpha-aminoacyl-L-arginine(out) = L-alpha-aminoacyl-L-arginine(in)</text>
        <dbReference type="Rhea" id="RHEA:79367"/>
        <dbReference type="ChEBI" id="CHEBI:229968"/>
    </reaction>
</comment>
<comment type="subunit">
    <text evidence="24">Homodimer. Interacts with lysosomal protein GLMP (via lumenal domain); the interaction starts while both proteins are still in the endoplasmic reticulum and is required for stabilization of MFSD1 in lysosomes but has no direct effect on its targeting to lysosomes or transporter activity.</text>
</comment>
<dbReference type="AlphaFoldDB" id="A0CDJ2"/>
<evidence type="ECO:0000256" key="25">
    <source>
        <dbReference type="SAM" id="Phobius"/>
    </source>
</evidence>
<evidence type="ECO:0000256" key="26">
    <source>
        <dbReference type="SAM" id="SignalP"/>
    </source>
</evidence>
<dbReference type="RefSeq" id="XP_001436256.1">
    <property type="nucleotide sequence ID" value="XM_001436219.1"/>
</dbReference>
<feature type="transmembrane region" description="Helical" evidence="25">
    <location>
        <begin position="388"/>
        <end position="406"/>
    </location>
</feature>
<evidence type="ECO:0000256" key="2">
    <source>
        <dbReference type="ARBA" id="ARBA00008335"/>
    </source>
</evidence>
<keyword evidence="29" id="KW-1185">Reference proteome</keyword>
<dbReference type="InterPro" id="IPR036259">
    <property type="entry name" value="MFS_trans_sf"/>
</dbReference>
<feature type="signal peptide" evidence="26">
    <location>
        <begin position="1"/>
        <end position="20"/>
    </location>
</feature>